<gene>
    <name evidence="2" type="ORF">K5I21_14350</name>
    <name evidence="3" type="ORF">PM006_13515</name>
</gene>
<dbReference type="EMBL" id="JAINVB010000001">
    <property type="protein sequence ID" value="MCK0087038.1"/>
    <property type="molecule type" value="Genomic_DNA"/>
</dbReference>
<dbReference type="InterPro" id="IPR037135">
    <property type="entry name" value="DUF1653-like_dom_sf"/>
</dbReference>
<dbReference type="Proteomes" id="UP001300871">
    <property type="component" value="Unassembled WGS sequence"/>
</dbReference>
<accession>A0AAW6AZV4</accession>
<feature type="domain" description="DUF1653" evidence="1">
    <location>
        <begin position="10"/>
        <end position="73"/>
    </location>
</feature>
<proteinExistence type="predicted"/>
<dbReference type="GeneID" id="57969777"/>
<organism evidence="3 4">
    <name type="scientific">Clostridium symbiosum</name>
    <name type="common">Bacteroides symbiosus</name>
    <dbReference type="NCBI Taxonomy" id="1512"/>
    <lineage>
        <taxon>Bacteria</taxon>
        <taxon>Bacillati</taxon>
        <taxon>Bacillota</taxon>
        <taxon>Clostridia</taxon>
        <taxon>Lachnospirales</taxon>
        <taxon>Lachnospiraceae</taxon>
        <taxon>Otoolea</taxon>
    </lineage>
</organism>
<dbReference type="AlphaFoldDB" id="A0AAW6AZV4"/>
<evidence type="ECO:0000313" key="2">
    <source>
        <dbReference type="EMBL" id="MCK0087038.1"/>
    </source>
</evidence>
<name>A0AAW6AZV4_CLOSY</name>
<reference evidence="3" key="2">
    <citation type="submission" date="2023-01" db="EMBL/GenBank/DDBJ databases">
        <title>Human gut microbiome strain richness.</title>
        <authorList>
            <person name="Chen-Liaw A."/>
        </authorList>
    </citation>
    <scope>NUCLEOTIDE SEQUENCE</scope>
    <source>
        <strain evidence="3">B1_m1001713B170214d0_201011</strain>
    </source>
</reference>
<comment type="caution">
    <text evidence="3">The sequence shown here is derived from an EMBL/GenBank/DDBJ whole genome shotgun (WGS) entry which is preliminary data.</text>
</comment>
<protein>
    <submittedName>
        <fullName evidence="3">DUF1653 domain-containing protein</fullName>
    </submittedName>
</protein>
<dbReference type="Proteomes" id="UP001203136">
    <property type="component" value="Unassembled WGS sequence"/>
</dbReference>
<dbReference type="EMBL" id="JAQLGM010000034">
    <property type="protein sequence ID" value="MDB2001221.1"/>
    <property type="molecule type" value="Genomic_DNA"/>
</dbReference>
<dbReference type="Pfam" id="PF07866">
    <property type="entry name" value="DUF1653"/>
    <property type="match status" value="1"/>
</dbReference>
<reference evidence="2" key="1">
    <citation type="journal article" date="2022" name="Cell Host Microbe">
        <title>Colonization of the live biotherapeutic product VE303 and modulation of the microbiota and metabolites in healthy volunteers.</title>
        <authorList>
            <person name="Dsouza M."/>
            <person name="Menon R."/>
            <person name="Crossette E."/>
            <person name="Bhattarai S.K."/>
            <person name="Schneider J."/>
            <person name="Kim Y.G."/>
            <person name="Reddy S."/>
            <person name="Caballero S."/>
            <person name="Felix C."/>
            <person name="Cornacchione L."/>
            <person name="Hendrickson J."/>
            <person name="Watson A.R."/>
            <person name="Minot S.S."/>
            <person name="Greenfield N."/>
            <person name="Schopf L."/>
            <person name="Szabady R."/>
            <person name="Patarroyo J."/>
            <person name="Smith W."/>
            <person name="Harrison P."/>
            <person name="Kuijper E.J."/>
            <person name="Kelly C.P."/>
            <person name="Olle B."/>
            <person name="Bobilev D."/>
            <person name="Silber J.L."/>
            <person name="Bucci V."/>
            <person name="Roberts B."/>
            <person name="Faith J."/>
            <person name="Norman J.M."/>
        </authorList>
    </citation>
    <scope>NUCLEOTIDE SEQUENCE</scope>
    <source>
        <strain evidence="2">VE303-04</strain>
    </source>
</reference>
<sequence>MNAVPKPGEFYRHFKNRMYQIIAVATHSETGEKMVVYQALYGSFSVWVRPLSMFMEEVDHEKYPDAGQKYRFEPVNPGQTAREPVPAGEKAEAIVLGEDDEFDIILLDSEEEDEPPAEAAVSPLLLEFLDTESFEERMAILQRMKGKAGQREVDSLCLCLDVKPSEGTIEEQLEDIKQCLRMQQRYDASRLRRR</sequence>
<evidence type="ECO:0000259" key="1">
    <source>
        <dbReference type="Pfam" id="PF07866"/>
    </source>
</evidence>
<dbReference type="Gene3D" id="2.30.30.320">
    <property type="entry name" value="DUF1653-like domain"/>
    <property type="match status" value="1"/>
</dbReference>
<dbReference type="RefSeq" id="WP_003501884.1">
    <property type="nucleotide sequence ID" value="NZ_BAABZD010000002.1"/>
</dbReference>
<dbReference type="InterPro" id="IPR023387">
    <property type="entry name" value="DUF1653-like_dom"/>
</dbReference>
<evidence type="ECO:0000313" key="3">
    <source>
        <dbReference type="EMBL" id="MDB2001221.1"/>
    </source>
</evidence>
<evidence type="ECO:0000313" key="4">
    <source>
        <dbReference type="Proteomes" id="UP001300871"/>
    </source>
</evidence>